<accession>A0A9D2L8Q4</accession>
<sequence>MLKKAVYCERLKARGTLLWPAFLMIPIIPILLGTGNYLANLDILESEWYSLWTQVTMFFATFFFAPLIGTYCAFLWRYENFGGNRNALFARPLPLWTIYLAKLVLVWELTVLTMLWFLGLFLLAGRWAGLPMPVPGQIWLWMARGIPGAFVIAALQYLAAFLIPNFSLPIILGVLGGVTGLLGANSRAGIFWPYSQMLLGMNSNRSEDVLRAKGPLFFGVCALYLIVLTAAGIKWMKLRH</sequence>
<dbReference type="AlphaFoldDB" id="A0A9D2L8Q4"/>
<organism evidence="2 3">
    <name type="scientific">Candidatus Enterocloster faecavium</name>
    <dbReference type="NCBI Taxonomy" id="2838560"/>
    <lineage>
        <taxon>Bacteria</taxon>
        <taxon>Bacillati</taxon>
        <taxon>Bacillota</taxon>
        <taxon>Clostridia</taxon>
        <taxon>Lachnospirales</taxon>
        <taxon>Lachnospiraceae</taxon>
        <taxon>Enterocloster</taxon>
    </lineage>
</organism>
<reference evidence="2" key="2">
    <citation type="submission" date="2021-04" db="EMBL/GenBank/DDBJ databases">
        <authorList>
            <person name="Gilroy R."/>
        </authorList>
    </citation>
    <scope>NUCLEOTIDE SEQUENCE</scope>
    <source>
        <strain evidence="2">CHK188-4685</strain>
    </source>
</reference>
<dbReference type="Proteomes" id="UP000886804">
    <property type="component" value="Unassembled WGS sequence"/>
</dbReference>
<dbReference type="CDD" id="cd21809">
    <property type="entry name" value="ABC-2_lan_permease-like"/>
    <property type="match status" value="1"/>
</dbReference>
<evidence type="ECO:0000313" key="2">
    <source>
        <dbReference type="EMBL" id="HJB08097.1"/>
    </source>
</evidence>
<feature type="transmembrane region" description="Helical" evidence="1">
    <location>
        <begin position="21"/>
        <end position="39"/>
    </location>
</feature>
<keyword evidence="1" id="KW-0472">Membrane</keyword>
<proteinExistence type="predicted"/>
<protein>
    <submittedName>
        <fullName evidence="2">ABC transporter permease</fullName>
    </submittedName>
</protein>
<feature type="transmembrane region" description="Helical" evidence="1">
    <location>
        <begin position="96"/>
        <end position="118"/>
    </location>
</feature>
<keyword evidence="1" id="KW-1133">Transmembrane helix</keyword>
<dbReference type="Pfam" id="PF12730">
    <property type="entry name" value="ABC2_membrane_4"/>
    <property type="match status" value="1"/>
</dbReference>
<name>A0A9D2L8Q4_9FIRM</name>
<feature type="transmembrane region" description="Helical" evidence="1">
    <location>
        <begin position="138"/>
        <end position="163"/>
    </location>
</feature>
<keyword evidence="1" id="KW-0812">Transmembrane</keyword>
<reference evidence="2" key="1">
    <citation type="journal article" date="2021" name="PeerJ">
        <title>Extensive microbial diversity within the chicken gut microbiome revealed by metagenomics and culture.</title>
        <authorList>
            <person name="Gilroy R."/>
            <person name="Ravi A."/>
            <person name="Getino M."/>
            <person name="Pursley I."/>
            <person name="Horton D.L."/>
            <person name="Alikhan N.F."/>
            <person name="Baker D."/>
            <person name="Gharbi K."/>
            <person name="Hall N."/>
            <person name="Watson M."/>
            <person name="Adriaenssens E.M."/>
            <person name="Foster-Nyarko E."/>
            <person name="Jarju S."/>
            <person name="Secka A."/>
            <person name="Antonio M."/>
            <person name="Oren A."/>
            <person name="Chaudhuri R.R."/>
            <person name="La Ragione R."/>
            <person name="Hildebrand F."/>
            <person name="Pallen M.J."/>
        </authorList>
    </citation>
    <scope>NUCLEOTIDE SEQUENCE</scope>
    <source>
        <strain evidence="2">CHK188-4685</strain>
    </source>
</reference>
<gene>
    <name evidence="2" type="ORF">H9716_09610</name>
</gene>
<evidence type="ECO:0000313" key="3">
    <source>
        <dbReference type="Proteomes" id="UP000886804"/>
    </source>
</evidence>
<feature type="transmembrane region" description="Helical" evidence="1">
    <location>
        <begin position="214"/>
        <end position="233"/>
    </location>
</feature>
<comment type="caution">
    <text evidence="2">The sequence shown here is derived from an EMBL/GenBank/DDBJ whole genome shotgun (WGS) entry which is preliminary data.</text>
</comment>
<evidence type="ECO:0000256" key="1">
    <source>
        <dbReference type="SAM" id="Phobius"/>
    </source>
</evidence>
<dbReference type="EMBL" id="DWYS01000116">
    <property type="protein sequence ID" value="HJB08097.1"/>
    <property type="molecule type" value="Genomic_DNA"/>
</dbReference>
<feature type="transmembrane region" description="Helical" evidence="1">
    <location>
        <begin position="51"/>
        <end position="76"/>
    </location>
</feature>
<feature type="transmembrane region" description="Helical" evidence="1">
    <location>
        <begin position="170"/>
        <end position="194"/>
    </location>
</feature>